<dbReference type="Proteomes" id="UP000033540">
    <property type="component" value="Unassembled WGS sequence"/>
</dbReference>
<dbReference type="OrthoDB" id="443402at2759"/>
<protein>
    <recommendedName>
        <fullName evidence="3">NACHT domain-containing protein</fullName>
    </recommendedName>
</protein>
<reference evidence="1 2" key="1">
    <citation type="submission" date="2015-02" db="EMBL/GenBank/DDBJ databases">
        <title>Draft genome sequence of Aspergillus parasiticus SU-1.</title>
        <authorList>
            <person name="Yu J."/>
            <person name="Fedorova N."/>
            <person name="Yin Y."/>
            <person name="Losada L."/>
            <person name="Zafar N."/>
            <person name="Taujale R."/>
            <person name="Ehrlich K.C."/>
            <person name="Bhatnagar D."/>
            <person name="Cleveland T.E."/>
            <person name="Bennett J.W."/>
            <person name="Nierman W.C."/>
        </authorList>
    </citation>
    <scope>NUCLEOTIDE SEQUENCE [LARGE SCALE GENOMIC DNA]</scope>
    <source>
        <strain evidence="2">ATCC 56775 / NRRL 5862 / SRRC 143 / SU-1</strain>
    </source>
</reference>
<comment type="caution">
    <text evidence="1">The sequence shown here is derived from an EMBL/GenBank/DDBJ whole genome shotgun (WGS) entry which is preliminary data.</text>
</comment>
<dbReference type="PANTHER" id="PTHR10039:SF5">
    <property type="entry name" value="NACHT DOMAIN-CONTAINING PROTEIN"/>
    <property type="match status" value="1"/>
</dbReference>
<dbReference type="EMBL" id="JZEE01000361">
    <property type="protein sequence ID" value="KJK65551.1"/>
    <property type="molecule type" value="Genomic_DNA"/>
</dbReference>
<evidence type="ECO:0000313" key="2">
    <source>
        <dbReference type="Proteomes" id="UP000033540"/>
    </source>
</evidence>
<proteinExistence type="predicted"/>
<dbReference type="AlphaFoldDB" id="A0A0F0IEH2"/>
<dbReference type="PANTHER" id="PTHR10039">
    <property type="entry name" value="AMELOGENIN"/>
    <property type="match status" value="1"/>
</dbReference>
<dbReference type="STRING" id="1403190.A0A0F0IEH2"/>
<gene>
    <name evidence="1" type="ORF">P875_00010200</name>
</gene>
<evidence type="ECO:0000313" key="1">
    <source>
        <dbReference type="EMBL" id="KJK65551.1"/>
    </source>
</evidence>
<sequence length="170" mass="20254">MNGLEQWAERKRLVLVRFFFWRPGAEAEKTLDGLFVFSEQWEESIRSDWRGPLQFRLSRKDIRATLNTLLHNEELYEKYRLCFFIDGHDECLETCEEDYHDMVNLLLGWVNVAPLDLKLCVSSGNYEIFRTAFEDEKRLQLHELTRHDIENFVIHRLKGFEICSYADSAA</sequence>
<name>A0A0F0IEH2_ASPPU</name>
<accession>A0A0F0IEH2</accession>
<evidence type="ECO:0008006" key="3">
    <source>
        <dbReference type="Google" id="ProtNLM"/>
    </source>
</evidence>
<organism evidence="1 2">
    <name type="scientific">Aspergillus parasiticus (strain ATCC 56775 / NRRL 5862 / SRRC 143 / SU-1)</name>
    <dbReference type="NCBI Taxonomy" id="1403190"/>
    <lineage>
        <taxon>Eukaryota</taxon>
        <taxon>Fungi</taxon>
        <taxon>Dikarya</taxon>
        <taxon>Ascomycota</taxon>
        <taxon>Pezizomycotina</taxon>
        <taxon>Eurotiomycetes</taxon>
        <taxon>Eurotiomycetidae</taxon>
        <taxon>Eurotiales</taxon>
        <taxon>Aspergillaceae</taxon>
        <taxon>Aspergillus</taxon>
        <taxon>Aspergillus subgen. Circumdati</taxon>
    </lineage>
</organism>